<gene>
    <name evidence="2" type="ORF">FHW14_003269</name>
</gene>
<reference evidence="2 3" key="1">
    <citation type="submission" date="2020-08" db="EMBL/GenBank/DDBJ databases">
        <title>Genomic Encyclopedia of Type Strains, Phase IV (KMG-V): Genome sequencing to study the core and pangenomes of soil and plant-associated prokaryotes.</title>
        <authorList>
            <person name="Whitman W."/>
        </authorList>
    </citation>
    <scope>NUCLEOTIDE SEQUENCE [LARGE SCALE GENOMIC DNA]</scope>
    <source>
        <strain evidence="2 3">B3ACCR2</strain>
    </source>
</reference>
<evidence type="ECO:0000313" key="2">
    <source>
        <dbReference type="EMBL" id="MBB2988080.1"/>
    </source>
</evidence>
<evidence type="ECO:0000313" key="3">
    <source>
        <dbReference type="Proteomes" id="UP000590811"/>
    </source>
</evidence>
<feature type="chain" id="PRO_5032310202" description="Secreted protein" evidence="1">
    <location>
        <begin position="28"/>
        <end position="131"/>
    </location>
</feature>
<accession>A0A839PVD4</accession>
<dbReference type="EMBL" id="JACHVT010000007">
    <property type="protein sequence ID" value="MBB2988080.1"/>
    <property type="molecule type" value="Genomic_DNA"/>
</dbReference>
<feature type="signal peptide" evidence="1">
    <location>
        <begin position="1"/>
        <end position="27"/>
    </location>
</feature>
<sequence length="131" mass="13706">MAARRMVRRSVTATLACAALVASGAQAASANSSIQLYVSGRLAAGGSFTSNDEIFAVVDNWKDGHSTVIEWTASSKGGRYFRCWNTSGAGSGAKVCNDSIAEGAKVTWRLCTGESSTGQLLKCTGWLVDYA</sequence>
<keyword evidence="1" id="KW-0732">Signal</keyword>
<dbReference type="AlphaFoldDB" id="A0A839PVD4"/>
<dbReference type="RefSeq" id="WP_184511078.1">
    <property type="nucleotide sequence ID" value="NZ_JACHVT010000007.1"/>
</dbReference>
<proteinExistence type="predicted"/>
<organism evidence="2 3">
    <name type="scientific">Terracoccus luteus</name>
    <dbReference type="NCBI Taxonomy" id="53356"/>
    <lineage>
        <taxon>Bacteria</taxon>
        <taxon>Bacillati</taxon>
        <taxon>Actinomycetota</taxon>
        <taxon>Actinomycetes</taxon>
        <taxon>Micrococcales</taxon>
        <taxon>Intrasporangiaceae</taxon>
        <taxon>Terracoccus</taxon>
    </lineage>
</organism>
<protein>
    <recommendedName>
        <fullName evidence="4">Secreted protein</fullName>
    </recommendedName>
</protein>
<name>A0A839PVD4_9MICO</name>
<evidence type="ECO:0000256" key="1">
    <source>
        <dbReference type="SAM" id="SignalP"/>
    </source>
</evidence>
<evidence type="ECO:0008006" key="4">
    <source>
        <dbReference type="Google" id="ProtNLM"/>
    </source>
</evidence>
<comment type="caution">
    <text evidence="2">The sequence shown here is derived from an EMBL/GenBank/DDBJ whole genome shotgun (WGS) entry which is preliminary data.</text>
</comment>
<dbReference type="Proteomes" id="UP000590811">
    <property type="component" value="Unassembled WGS sequence"/>
</dbReference>